<dbReference type="GO" id="GO:0008009">
    <property type="term" value="F:chemokine activity"/>
    <property type="evidence" value="ECO:0007669"/>
    <property type="project" value="InterPro"/>
</dbReference>
<reference evidence="5" key="1">
    <citation type="submission" date="2025-08" db="UniProtKB">
        <authorList>
            <consortium name="RefSeq"/>
        </authorList>
    </citation>
    <scope>IDENTIFICATION</scope>
    <source>
        <tissue evidence="5">Spleen</tissue>
    </source>
</reference>
<dbReference type="AlphaFoldDB" id="A0A6P5INF2"/>
<dbReference type="InterPro" id="IPR001811">
    <property type="entry name" value="Chemokine_IL8-like_dom"/>
</dbReference>
<evidence type="ECO:0000313" key="5">
    <source>
        <dbReference type="RefSeq" id="XP_020822633.1"/>
    </source>
</evidence>
<accession>A0A6P5INF2</accession>
<proteinExistence type="predicted"/>
<dbReference type="GO" id="GO:0005615">
    <property type="term" value="C:extracellular space"/>
    <property type="evidence" value="ECO:0007669"/>
    <property type="project" value="UniProtKB-KW"/>
</dbReference>
<protein>
    <submittedName>
        <fullName evidence="5">Uncharacterized protein LOC110194570</fullName>
    </submittedName>
</protein>
<evidence type="ECO:0000259" key="3">
    <source>
        <dbReference type="Pfam" id="PF00048"/>
    </source>
</evidence>
<organism evidence="4 5">
    <name type="scientific">Phascolarctos cinereus</name>
    <name type="common">Koala</name>
    <dbReference type="NCBI Taxonomy" id="38626"/>
    <lineage>
        <taxon>Eukaryota</taxon>
        <taxon>Metazoa</taxon>
        <taxon>Chordata</taxon>
        <taxon>Craniata</taxon>
        <taxon>Vertebrata</taxon>
        <taxon>Euteleostomi</taxon>
        <taxon>Mammalia</taxon>
        <taxon>Metatheria</taxon>
        <taxon>Diprotodontia</taxon>
        <taxon>Phascolarctidae</taxon>
        <taxon>Phascolarctos</taxon>
    </lineage>
</organism>
<dbReference type="GO" id="GO:0006955">
    <property type="term" value="P:immune response"/>
    <property type="evidence" value="ECO:0007669"/>
    <property type="project" value="InterPro"/>
</dbReference>
<dbReference type="SUPFAM" id="SSF54117">
    <property type="entry name" value="Interleukin 8-like chemokines"/>
    <property type="match status" value="1"/>
</dbReference>
<dbReference type="InParanoid" id="A0A6P5INF2"/>
<dbReference type="GeneID" id="110194570"/>
<dbReference type="RefSeq" id="XP_020822633.1">
    <property type="nucleotide sequence ID" value="XM_020966974.1"/>
</dbReference>
<name>A0A6P5INF2_PHACI</name>
<dbReference type="Gene3D" id="2.40.50.40">
    <property type="match status" value="1"/>
</dbReference>
<gene>
    <name evidence="5" type="primary">LOC110194570</name>
</gene>
<evidence type="ECO:0000256" key="1">
    <source>
        <dbReference type="ARBA" id="ARBA00022514"/>
    </source>
</evidence>
<evidence type="ECO:0000313" key="4">
    <source>
        <dbReference type="Proteomes" id="UP000515140"/>
    </source>
</evidence>
<dbReference type="Proteomes" id="UP000515140">
    <property type="component" value="Unplaced"/>
</dbReference>
<dbReference type="Pfam" id="PF00048">
    <property type="entry name" value="IL8"/>
    <property type="match status" value="1"/>
</dbReference>
<keyword evidence="4" id="KW-1185">Reference proteome</keyword>
<dbReference type="KEGG" id="pcw:110194570"/>
<evidence type="ECO:0000256" key="2">
    <source>
        <dbReference type="SAM" id="MobiDB-lite"/>
    </source>
</evidence>
<dbReference type="InterPro" id="IPR036048">
    <property type="entry name" value="Interleukin_8-like_sf"/>
</dbReference>
<feature type="region of interest" description="Disordered" evidence="2">
    <location>
        <begin position="56"/>
        <end position="82"/>
    </location>
</feature>
<keyword evidence="1" id="KW-0202">Cytokine</keyword>
<sequence>MPGLKRYEVALEAEEEIYWGCFYFFPWLRMWRREKSAAPPQRQKLEPLPRLVSCLSRGLGPHPSRRSSPRHPAVPPRGTQQASVYRAGAQPLPSSAVDPGEGGASKNAFFSQTLGTGELHASPKPVPVKRLGPTECFQRFLTQPKLARSSMKGMELTLTLTLLLLNSSPRRALPLDPSISCCTQVYRKNLPSKVLRNVIQVELQEANGDCHIQAYVLHRKGGRPVCVHPKNRSLVQWLSRNKMRQKNYGHRTRLNPTP</sequence>
<feature type="domain" description="Chemokine interleukin-8-like" evidence="3">
    <location>
        <begin position="180"/>
        <end position="238"/>
    </location>
</feature>